<feature type="domain" description="ER-bound oxygenase mpaB/mpaB'/Rubber oxygenase catalytic" evidence="1">
    <location>
        <begin position="16"/>
        <end position="251"/>
    </location>
</feature>
<evidence type="ECO:0000313" key="2">
    <source>
        <dbReference type="EMBL" id="GAA5160392.1"/>
    </source>
</evidence>
<organism evidence="2 3">
    <name type="scientific">Pseudonocardia eucalypti</name>
    <dbReference type="NCBI Taxonomy" id="648755"/>
    <lineage>
        <taxon>Bacteria</taxon>
        <taxon>Bacillati</taxon>
        <taxon>Actinomycetota</taxon>
        <taxon>Actinomycetes</taxon>
        <taxon>Pseudonocardiales</taxon>
        <taxon>Pseudonocardiaceae</taxon>
        <taxon>Pseudonocardia</taxon>
    </lineage>
</organism>
<dbReference type="EMBL" id="BAABJP010000020">
    <property type="protein sequence ID" value="GAA5160392.1"/>
    <property type="molecule type" value="Genomic_DNA"/>
</dbReference>
<proteinExistence type="predicted"/>
<dbReference type="PANTHER" id="PTHR36151">
    <property type="entry name" value="BLR2777 PROTEIN"/>
    <property type="match status" value="1"/>
</dbReference>
<evidence type="ECO:0000313" key="3">
    <source>
        <dbReference type="Proteomes" id="UP001428817"/>
    </source>
</evidence>
<dbReference type="Proteomes" id="UP001428817">
    <property type="component" value="Unassembled WGS sequence"/>
</dbReference>
<dbReference type="PANTHER" id="PTHR36151:SF3">
    <property type="entry name" value="ER-BOUND OXYGENASE MPAB_MPAB'_RUBBER OXYGENASE CATALYTIC DOMAIN-CONTAINING PROTEIN"/>
    <property type="match status" value="1"/>
</dbReference>
<accession>A0ABP9QE38</accession>
<gene>
    <name evidence="2" type="ORF">GCM10023321_42970</name>
</gene>
<name>A0ABP9QE38_9PSEU</name>
<sequence>MTGVETRRLGPDSLTWRYFGDYRLVLLGPRAALLQNMLPELGQAVLDHSVFFADTLGRLRRSVPPILNTVYGGPRAGESGRTVRDFHTEIKGELPDGRRYHALTPEVYFWAHATFFDQLREGIQRFVRPLDRAEQERLYEESKIWYRLYGVSDRPMPETLDEFDRYWDRMLREELVAHKTAKYGIGYATKGIPRPPKVPGPVWAVVRRPLNHVARLLSVGGLPERAREILDLPWTDRDERSYQRVAAAVRALAPLWDRLPMKARYISVAHRAFAREAQPDSVTPAH</sequence>
<keyword evidence="3" id="KW-1185">Reference proteome</keyword>
<dbReference type="RefSeq" id="WP_185060347.1">
    <property type="nucleotide sequence ID" value="NZ_BAABJP010000020.1"/>
</dbReference>
<dbReference type="Pfam" id="PF09995">
    <property type="entry name" value="MPAB_Lcp_cat"/>
    <property type="match status" value="1"/>
</dbReference>
<dbReference type="InterPro" id="IPR018713">
    <property type="entry name" value="MPAB/Lcp_cat_dom"/>
</dbReference>
<evidence type="ECO:0000259" key="1">
    <source>
        <dbReference type="Pfam" id="PF09995"/>
    </source>
</evidence>
<comment type="caution">
    <text evidence="2">The sequence shown here is derived from an EMBL/GenBank/DDBJ whole genome shotgun (WGS) entry which is preliminary data.</text>
</comment>
<reference evidence="3" key="1">
    <citation type="journal article" date="2019" name="Int. J. Syst. Evol. Microbiol.">
        <title>The Global Catalogue of Microorganisms (GCM) 10K type strain sequencing project: providing services to taxonomists for standard genome sequencing and annotation.</title>
        <authorList>
            <consortium name="The Broad Institute Genomics Platform"/>
            <consortium name="The Broad Institute Genome Sequencing Center for Infectious Disease"/>
            <person name="Wu L."/>
            <person name="Ma J."/>
        </authorList>
    </citation>
    <scope>NUCLEOTIDE SEQUENCE [LARGE SCALE GENOMIC DNA]</scope>
    <source>
        <strain evidence="3">JCM 18303</strain>
    </source>
</reference>
<protein>
    <submittedName>
        <fullName evidence="2">Oxygenase MpaB family protein</fullName>
    </submittedName>
</protein>